<reference evidence="2" key="2">
    <citation type="submission" date="2015-02" db="UniProtKB">
        <authorList>
            <consortium name="EnsemblMetazoa"/>
        </authorList>
    </citation>
    <scope>IDENTIFICATION</scope>
</reference>
<evidence type="ECO:0000313" key="2">
    <source>
        <dbReference type="EnsemblMetazoa" id="SMAR014968-PA"/>
    </source>
</evidence>
<proteinExistence type="predicted"/>
<dbReference type="EnsemblMetazoa" id="SMAR014968-RA">
    <property type="protein sequence ID" value="SMAR014968-PA"/>
    <property type="gene ID" value="SMAR014968"/>
</dbReference>
<feature type="signal peptide" evidence="1">
    <location>
        <begin position="1"/>
        <end position="17"/>
    </location>
</feature>
<organism evidence="2 3">
    <name type="scientific">Strigamia maritima</name>
    <name type="common">European centipede</name>
    <name type="synonym">Geophilus maritimus</name>
    <dbReference type="NCBI Taxonomy" id="126957"/>
    <lineage>
        <taxon>Eukaryota</taxon>
        <taxon>Metazoa</taxon>
        <taxon>Ecdysozoa</taxon>
        <taxon>Arthropoda</taxon>
        <taxon>Myriapoda</taxon>
        <taxon>Chilopoda</taxon>
        <taxon>Pleurostigmophora</taxon>
        <taxon>Geophilomorpha</taxon>
        <taxon>Linotaeniidae</taxon>
        <taxon>Strigamia</taxon>
    </lineage>
</organism>
<keyword evidence="1" id="KW-0732">Signal</keyword>
<reference evidence="3" key="1">
    <citation type="submission" date="2011-05" db="EMBL/GenBank/DDBJ databases">
        <authorList>
            <person name="Richards S.R."/>
            <person name="Qu J."/>
            <person name="Jiang H."/>
            <person name="Jhangiani S.N."/>
            <person name="Agravi P."/>
            <person name="Goodspeed R."/>
            <person name="Gross S."/>
            <person name="Mandapat C."/>
            <person name="Jackson L."/>
            <person name="Mathew T."/>
            <person name="Pu L."/>
            <person name="Thornton R."/>
            <person name="Saada N."/>
            <person name="Wilczek-Boney K.B."/>
            <person name="Lee S."/>
            <person name="Kovar C."/>
            <person name="Wu Y."/>
            <person name="Scherer S.E."/>
            <person name="Worley K.C."/>
            <person name="Muzny D.M."/>
            <person name="Gibbs R."/>
        </authorList>
    </citation>
    <scope>NUCLEOTIDE SEQUENCE</scope>
    <source>
        <strain evidence="3">Brora</strain>
    </source>
</reference>
<keyword evidence="3" id="KW-1185">Reference proteome</keyword>
<dbReference type="EMBL" id="JH430542">
    <property type="status" value="NOT_ANNOTATED_CDS"/>
    <property type="molecule type" value="Genomic_DNA"/>
</dbReference>
<evidence type="ECO:0000256" key="1">
    <source>
        <dbReference type="SAM" id="SignalP"/>
    </source>
</evidence>
<dbReference type="HOGENOM" id="CLU_1279093_0_0_1"/>
<feature type="chain" id="PRO_5004579795" evidence="1">
    <location>
        <begin position="18"/>
        <end position="216"/>
    </location>
</feature>
<dbReference type="Proteomes" id="UP000014500">
    <property type="component" value="Unassembled WGS sequence"/>
</dbReference>
<sequence>MLKFFTVLLILTAEVNCSDPPADCVSCTGELNGGIGVVGAFIAGLEPIIINNASFCNQLIFTNITGLTSSQACLISPPGGTVHTQITAVRVSSMHVECHFDGLLGLLNTSTSDQIMVVDAENVDFDIVTDIDFNDFETANITSLSLEQGDFNSTHFSLQGNSTLVFVGQIITGPTVVSDGIGYVLKFFLRQLVDEAKGNDILTEIVSSIHCAEPEA</sequence>
<accession>T1JM88</accession>
<dbReference type="PhylomeDB" id="T1JM88"/>
<dbReference type="AlphaFoldDB" id="T1JM88"/>
<protein>
    <submittedName>
        <fullName evidence="2">Uncharacterized protein</fullName>
    </submittedName>
</protein>
<evidence type="ECO:0000313" key="3">
    <source>
        <dbReference type="Proteomes" id="UP000014500"/>
    </source>
</evidence>
<name>T1JM88_STRMM</name>